<accession>A0A8X7VGZ8</accession>
<reference evidence="1 2" key="1">
    <citation type="submission" date="2020-02" db="EMBL/GenBank/DDBJ databases">
        <authorList>
            <person name="Ma Q."/>
            <person name="Huang Y."/>
            <person name="Song X."/>
            <person name="Pei D."/>
        </authorList>
    </citation>
    <scope>NUCLEOTIDE SEQUENCE [LARGE SCALE GENOMIC DNA]</scope>
    <source>
        <strain evidence="1">Sxm20200214</strain>
        <tissue evidence="1">Leaf</tissue>
    </source>
</reference>
<dbReference type="EMBL" id="JAAMPC010000005">
    <property type="protein sequence ID" value="KAG2311433.1"/>
    <property type="molecule type" value="Genomic_DNA"/>
</dbReference>
<organism evidence="1 2">
    <name type="scientific">Brassica carinata</name>
    <name type="common">Ethiopian mustard</name>
    <name type="synonym">Abyssinian cabbage</name>
    <dbReference type="NCBI Taxonomy" id="52824"/>
    <lineage>
        <taxon>Eukaryota</taxon>
        <taxon>Viridiplantae</taxon>
        <taxon>Streptophyta</taxon>
        <taxon>Embryophyta</taxon>
        <taxon>Tracheophyta</taxon>
        <taxon>Spermatophyta</taxon>
        <taxon>Magnoliopsida</taxon>
        <taxon>eudicotyledons</taxon>
        <taxon>Gunneridae</taxon>
        <taxon>Pentapetalae</taxon>
        <taxon>rosids</taxon>
        <taxon>malvids</taxon>
        <taxon>Brassicales</taxon>
        <taxon>Brassicaceae</taxon>
        <taxon>Brassiceae</taxon>
        <taxon>Brassica</taxon>
    </lineage>
</organism>
<name>A0A8X7VGZ8_BRACI</name>
<dbReference type="Proteomes" id="UP000886595">
    <property type="component" value="Unassembled WGS sequence"/>
</dbReference>
<evidence type="ECO:0000313" key="1">
    <source>
        <dbReference type="EMBL" id="KAG2311433.1"/>
    </source>
</evidence>
<protein>
    <submittedName>
        <fullName evidence="1">Uncharacterized protein</fullName>
    </submittedName>
</protein>
<proteinExistence type="predicted"/>
<sequence length="99" mass="11444">MFWSHPHKDVFGYFTKKKFFFSDQTLFETPTPVDYDTFSSFKRRILSSYAKPILVQLKLPMDGITSPVLSAPRSSKVEFHLPHAQHALMPVMCFSARCV</sequence>
<keyword evidence="2" id="KW-1185">Reference proteome</keyword>
<dbReference type="AlphaFoldDB" id="A0A8X7VGZ8"/>
<gene>
    <name evidence="1" type="ORF">Bca52824_022990</name>
</gene>
<evidence type="ECO:0000313" key="2">
    <source>
        <dbReference type="Proteomes" id="UP000886595"/>
    </source>
</evidence>
<comment type="caution">
    <text evidence="1">The sequence shown here is derived from an EMBL/GenBank/DDBJ whole genome shotgun (WGS) entry which is preliminary data.</text>
</comment>